<feature type="region of interest" description="Disordered" evidence="1">
    <location>
        <begin position="65"/>
        <end position="94"/>
    </location>
</feature>
<name>A0A6J5P7I6_9CAUD</name>
<dbReference type="GO" id="GO:0004519">
    <property type="term" value="F:endonuclease activity"/>
    <property type="evidence" value="ECO:0007669"/>
    <property type="project" value="InterPro"/>
</dbReference>
<dbReference type="GO" id="GO:0008270">
    <property type="term" value="F:zinc ion binding"/>
    <property type="evidence" value="ECO:0007669"/>
    <property type="project" value="InterPro"/>
</dbReference>
<dbReference type="InterPro" id="IPR002711">
    <property type="entry name" value="HNH"/>
</dbReference>
<dbReference type="Pfam" id="PF01844">
    <property type="entry name" value="HNH"/>
    <property type="match status" value="1"/>
</dbReference>
<dbReference type="Gene3D" id="3.40.50.300">
    <property type="entry name" value="P-loop containing nucleotide triphosphate hydrolases"/>
    <property type="match status" value="1"/>
</dbReference>
<gene>
    <name evidence="3" type="ORF">UFOVP872_1</name>
</gene>
<feature type="compositionally biased region" description="Polar residues" evidence="1">
    <location>
        <begin position="73"/>
        <end position="91"/>
    </location>
</feature>
<dbReference type="InterPro" id="IPR027417">
    <property type="entry name" value="P-loop_NTPase"/>
</dbReference>
<dbReference type="InterPro" id="IPR052892">
    <property type="entry name" value="NA-targeting_endonuclease"/>
</dbReference>
<evidence type="ECO:0000256" key="1">
    <source>
        <dbReference type="SAM" id="MobiDB-lite"/>
    </source>
</evidence>
<organism evidence="3">
    <name type="scientific">uncultured Caudovirales phage</name>
    <dbReference type="NCBI Taxonomy" id="2100421"/>
    <lineage>
        <taxon>Viruses</taxon>
        <taxon>Duplodnaviria</taxon>
        <taxon>Heunggongvirae</taxon>
        <taxon>Uroviricota</taxon>
        <taxon>Caudoviricetes</taxon>
        <taxon>Peduoviridae</taxon>
        <taxon>Maltschvirus</taxon>
        <taxon>Maltschvirus maltsch</taxon>
    </lineage>
</organism>
<reference evidence="3" key="1">
    <citation type="submission" date="2020-04" db="EMBL/GenBank/DDBJ databases">
        <authorList>
            <person name="Chiriac C."/>
            <person name="Salcher M."/>
            <person name="Ghai R."/>
            <person name="Kavagutti S V."/>
        </authorList>
    </citation>
    <scope>NUCLEOTIDE SEQUENCE</scope>
</reference>
<evidence type="ECO:0000313" key="3">
    <source>
        <dbReference type="EMBL" id="CAB4167147.1"/>
    </source>
</evidence>
<dbReference type="Gene3D" id="1.10.30.50">
    <property type="match status" value="1"/>
</dbReference>
<dbReference type="PANTHER" id="PTHR33877:SF1">
    <property type="entry name" value="TYPE IV METHYL-DIRECTED RESTRICTION ENZYME ECOKMCRA"/>
    <property type="match status" value="1"/>
</dbReference>
<evidence type="ECO:0000259" key="2">
    <source>
        <dbReference type="SMART" id="SM00507"/>
    </source>
</evidence>
<dbReference type="EMBL" id="LR796802">
    <property type="protein sequence ID" value="CAB4167147.1"/>
    <property type="molecule type" value="Genomic_DNA"/>
</dbReference>
<feature type="domain" description="HNH nuclease" evidence="2">
    <location>
        <begin position="14"/>
        <end position="63"/>
    </location>
</feature>
<protein>
    <submittedName>
        <fullName evidence="3">HNHc domain containing protein</fullName>
    </submittedName>
</protein>
<dbReference type="PANTHER" id="PTHR33877">
    <property type="entry name" value="SLL1193 PROTEIN"/>
    <property type="match status" value="1"/>
</dbReference>
<proteinExistence type="predicted"/>
<dbReference type="GO" id="GO:0003676">
    <property type="term" value="F:nucleic acid binding"/>
    <property type="evidence" value="ECO:0007669"/>
    <property type="project" value="InterPro"/>
</dbReference>
<dbReference type="SMART" id="SM00507">
    <property type="entry name" value="HNHc"/>
    <property type="match status" value="1"/>
</dbReference>
<dbReference type="InterPro" id="IPR003615">
    <property type="entry name" value="HNH_nuc"/>
</dbReference>
<sequence>MPREHTTNDPTYKRNRKQLLADSPTCHWCQTNAATEADHLVPHVAGGSDDLDNLVPACKPCNASRGAKLGNQRRANTKNGQTMTPATNTRSNARKPLPHKEFFLENNTEAPARSVSYIPNWPELAKTGHDRPRLETITPDDAETRANEILGISKTLLGIDLMPWQYRVAQGLTAMDDEGNYLRRIGLSSVARQCGKTQLMAALIAWHLTVEGPRRGTPQLVISVAHKLDLAVSLFKYLAPYLEEHYGATVSWSYGRNELTVMDPAGVKHRWLVRAATPQAGHGYSADLITVDEVWNVSEAAIDEGLLPTQRARKNPLFCMFSTAGTQHSTAMLRWRSQGLKQIDAGDIGPMYFGSWEPPPGMDPMTPEAWAYANPALGYTLDMSVLEAEAKGPNRSAFLRSSVNTWVAASTGWLEPGLFETLQTDQAIPAGGVLSIESSIDGGYYVGVRAVQVEQKTLVTVAFHVESLAAMWQAVEQELGTTHSLRLALPPSLEISCPPKWEARRTIVGYRELGKWTAPVRSMITEGRIAHSGSLLLMEHVERATMVKHLGTVALSSARSPGPIELARCMVFAVALASRPAHTGKPSIVIVGR</sequence>
<dbReference type="CDD" id="cd00085">
    <property type="entry name" value="HNHc"/>
    <property type="match status" value="1"/>
</dbReference>
<feature type="non-terminal residue" evidence="3">
    <location>
        <position position="593"/>
    </location>
</feature>
<accession>A0A6J5P7I6</accession>